<keyword evidence="2 5" id="KW-0812">Transmembrane</keyword>
<feature type="transmembrane region" description="Helical" evidence="5">
    <location>
        <begin position="7"/>
        <end position="24"/>
    </location>
</feature>
<organism evidence="7">
    <name type="scientific">Ignavibacterium album</name>
    <dbReference type="NCBI Taxonomy" id="591197"/>
    <lineage>
        <taxon>Bacteria</taxon>
        <taxon>Pseudomonadati</taxon>
        <taxon>Ignavibacteriota</taxon>
        <taxon>Ignavibacteria</taxon>
        <taxon>Ignavibacteriales</taxon>
        <taxon>Ignavibacteriaceae</taxon>
        <taxon>Ignavibacterium</taxon>
    </lineage>
</organism>
<protein>
    <submittedName>
        <fullName evidence="7">ABC transporter permease subunit</fullName>
    </submittedName>
</protein>
<feature type="transmembrane region" description="Helical" evidence="5">
    <location>
        <begin position="49"/>
        <end position="74"/>
    </location>
</feature>
<dbReference type="Pfam" id="PF00528">
    <property type="entry name" value="BPD_transp_1"/>
    <property type="match status" value="1"/>
</dbReference>
<comment type="caution">
    <text evidence="7">The sequence shown here is derived from an EMBL/GenBank/DDBJ whole genome shotgun (WGS) entry which is preliminary data.</text>
</comment>
<evidence type="ECO:0000256" key="3">
    <source>
        <dbReference type="ARBA" id="ARBA00022989"/>
    </source>
</evidence>
<comment type="subcellular location">
    <subcellularLocation>
        <location evidence="1">Membrane</location>
        <topology evidence="1">Multi-pass membrane protein</topology>
    </subcellularLocation>
</comment>
<gene>
    <name evidence="7" type="ORF">ENS56_03785</name>
</gene>
<keyword evidence="3 5" id="KW-1133">Transmembrane helix</keyword>
<feature type="transmembrane region" description="Helical" evidence="5">
    <location>
        <begin position="94"/>
        <end position="113"/>
    </location>
</feature>
<dbReference type="AlphaFoldDB" id="A0A832DGQ9"/>
<keyword evidence="4 5" id="KW-0472">Membrane</keyword>
<evidence type="ECO:0000256" key="2">
    <source>
        <dbReference type="ARBA" id="ARBA00022692"/>
    </source>
</evidence>
<dbReference type="GO" id="GO:0016020">
    <property type="term" value="C:membrane"/>
    <property type="evidence" value="ECO:0007669"/>
    <property type="project" value="UniProtKB-SubCell"/>
</dbReference>
<evidence type="ECO:0000313" key="7">
    <source>
        <dbReference type="EMBL" id="HGT47132.1"/>
    </source>
</evidence>
<evidence type="ECO:0000256" key="1">
    <source>
        <dbReference type="ARBA" id="ARBA00004141"/>
    </source>
</evidence>
<reference evidence="7" key="1">
    <citation type="journal article" date="2020" name="mSystems">
        <title>Genome- and Community-Level Interaction Insights into Carbon Utilization and Element Cycling Functions of Hydrothermarchaeota in Hydrothermal Sediment.</title>
        <authorList>
            <person name="Zhou Z."/>
            <person name="Liu Y."/>
            <person name="Xu W."/>
            <person name="Pan J."/>
            <person name="Luo Z.H."/>
            <person name="Li M."/>
        </authorList>
    </citation>
    <scope>NUCLEOTIDE SEQUENCE [LARGE SCALE GENOMIC DNA]</scope>
    <source>
        <strain evidence="7">SpSt-500</strain>
    </source>
</reference>
<dbReference type="GO" id="GO:0055085">
    <property type="term" value="P:transmembrane transport"/>
    <property type="evidence" value="ECO:0007669"/>
    <property type="project" value="InterPro"/>
</dbReference>
<sequence>MNLKSLKIFLTVILIYVILFEFIFPSNKIFPSFSVIWLSTVELFDKYNFLMNLISTLSGVYISVLVNYLLIKILFHYFQKYQSDQMSNSSDSNVFRFLTFIPFFLISIIVVLWLPEFILTKYIVAVLVFFPFTLNELLTQKGNDSSEYFDFYKSLGLKDTTITNKILFKLKEPEYFYSQLKNHSLIWSVVLIVEFLQQQEGIGNILRIAFKYQDISITFTIAFIISLTIYFLHFGFGKLYNKIYFWK</sequence>
<evidence type="ECO:0000256" key="4">
    <source>
        <dbReference type="ARBA" id="ARBA00023136"/>
    </source>
</evidence>
<name>A0A832DGQ9_9BACT</name>
<dbReference type="EMBL" id="DSVI01000004">
    <property type="protein sequence ID" value="HGT47132.1"/>
    <property type="molecule type" value="Genomic_DNA"/>
</dbReference>
<evidence type="ECO:0000256" key="5">
    <source>
        <dbReference type="SAM" id="Phobius"/>
    </source>
</evidence>
<feature type="transmembrane region" description="Helical" evidence="5">
    <location>
        <begin position="215"/>
        <end position="236"/>
    </location>
</feature>
<dbReference type="InterPro" id="IPR000515">
    <property type="entry name" value="MetI-like"/>
</dbReference>
<feature type="transmembrane region" description="Helical" evidence="5">
    <location>
        <begin position="119"/>
        <end position="138"/>
    </location>
</feature>
<feature type="domain" description="ABC transmembrane type-1" evidence="6">
    <location>
        <begin position="94"/>
        <end position="231"/>
    </location>
</feature>
<proteinExistence type="predicted"/>
<accession>A0A832DGQ9</accession>
<evidence type="ECO:0000259" key="6">
    <source>
        <dbReference type="Pfam" id="PF00528"/>
    </source>
</evidence>